<comment type="caution">
    <text evidence="6">The sequence shown here is derived from an EMBL/GenBank/DDBJ whole genome shotgun (WGS) entry which is preliminary data.</text>
</comment>
<dbReference type="Proteomes" id="UP000235392">
    <property type="component" value="Unassembled WGS sequence"/>
</dbReference>
<feature type="compositionally biased region" description="Polar residues" evidence="5">
    <location>
        <begin position="60"/>
        <end position="73"/>
    </location>
</feature>
<evidence type="ECO:0000256" key="4">
    <source>
        <dbReference type="ARBA" id="ARBA00023242"/>
    </source>
</evidence>
<proteinExistence type="inferred from homology"/>
<dbReference type="GO" id="GO:0005730">
    <property type="term" value="C:nucleolus"/>
    <property type="evidence" value="ECO:0007669"/>
    <property type="project" value="UniProtKB-SubCell"/>
</dbReference>
<evidence type="ECO:0000256" key="2">
    <source>
        <dbReference type="ARBA" id="ARBA00011022"/>
    </source>
</evidence>
<comment type="similarity">
    <text evidence="2">Belongs to the SLX9 family.</text>
</comment>
<dbReference type="Pfam" id="PF15341">
    <property type="entry name" value="SLX9"/>
    <property type="match status" value="1"/>
</dbReference>
<accession>A0A2N5ST34</accession>
<gene>
    <name evidence="6" type="ORF">PCASD_21376</name>
</gene>
<dbReference type="InterPro" id="IPR028160">
    <property type="entry name" value="Slx9-like"/>
</dbReference>
<reference evidence="6 7" key="1">
    <citation type="submission" date="2017-11" db="EMBL/GenBank/DDBJ databases">
        <title>De novo assembly and phasing of dikaryotic genomes from two isolates of Puccinia coronata f. sp. avenae, the causal agent of oat crown rust.</title>
        <authorList>
            <person name="Miller M.E."/>
            <person name="Zhang Y."/>
            <person name="Omidvar V."/>
            <person name="Sperschneider J."/>
            <person name="Schwessinger B."/>
            <person name="Raley C."/>
            <person name="Palmer J.M."/>
            <person name="Garnica D."/>
            <person name="Upadhyaya N."/>
            <person name="Rathjen J."/>
            <person name="Taylor J.M."/>
            <person name="Park R.F."/>
            <person name="Dodds P.N."/>
            <person name="Hirsch C.D."/>
            <person name="Kianian S.F."/>
            <person name="Figueroa M."/>
        </authorList>
    </citation>
    <scope>NUCLEOTIDE SEQUENCE [LARGE SCALE GENOMIC DNA]</scope>
    <source>
        <strain evidence="6">12SD80</strain>
    </source>
</reference>
<evidence type="ECO:0000313" key="6">
    <source>
        <dbReference type="EMBL" id="PLW16402.1"/>
    </source>
</evidence>
<feature type="region of interest" description="Disordered" evidence="5">
    <location>
        <begin position="57"/>
        <end position="96"/>
    </location>
</feature>
<evidence type="ECO:0000256" key="1">
    <source>
        <dbReference type="ARBA" id="ARBA00004604"/>
    </source>
</evidence>
<keyword evidence="4" id="KW-0539">Nucleus</keyword>
<evidence type="ECO:0000313" key="7">
    <source>
        <dbReference type="Proteomes" id="UP000235392"/>
    </source>
</evidence>
<protein>
    <recommendedName>
        <fullName evidence="3">Ribosome biogenesis protein SLX9</fullName>
    </recommendedName>
</protein>
<dbReference type="AlphaFoldDB" id="A0A2N5ST34"/>
<organism evidence="6 7">
    <name type="scientific">Puccinia coronata f. sp. avenae</name>
    <dbReference type="NCBI Taxonomy" id="200324"/>
    <lineage>
        <taxon>Eukaryota</taxon>
        <taxon>Fungi</taxon>
        <taxon>Dikarya</taxon>
        <taxon>Basidiomycota</taxon>
        <taxon>Pucciniomycotina</taxon>
        <taxon>Pucciniomycetes</taxon>
        <taxon>Pucciniales</taxon>
        <taxon>Pucciniaceae</taxon>
        <taxon>Puccinia</taxon>
    </lineage>
</organism>
<evidence type="ECO:0000256" key="3">
    <source>
        <dbReference type="ARBA" id="ARBA00021321"/>
    </source>
</evidence>
<evidence type="ECO:0000256" key="5">
    <source>
        <dbReference type="SAM" id="MobiDB-lite"/>
    </source>
</evidence>
<dbReference type="GO" id="GO:0030686">
    <property type="term" value="C:90S preribosome"/>
    <property type="evidence" value="ECO:0007669"/>
    <property type="project" value="InterPro"/>
</dbReference>
<dbReference type="EMBL" id="PGCI01000772">
    <property type="protein sequence ID" value="PLW16402.1"/>
    <property type="molecule type" value="Genomic_DNA"/>
</dbReference>
<sequence>MPKATRTRLIHSSHPTAVALSKRQFALPDQHSQRLLSNHTPPTSSANEILQELNDPKAYVSSNSTKTTKQNPARQFRARDTVQPYSKSHGKRLKKKAKEQAVVGDLTPVRQALEEVLASSSAVWPPLTIIQSHLVPTCTASSQATHLKNPTISKKSISHKQKAKLLHEEATRLPSILKHPSSEKIRLRLSAPIFKTHPLSNPPDSVMLNCLSLIIFAYNLSSQYSYIYSPTRDPRTGALHRRLNGTHRQFLLQPKRHACQHHEVVCSNPSVVAFASQPSVTQSLGVSPRVCVSPGVKGFALRDIASQRNASPAMQMPSRFLWSYRFSLRAFPPRPLRGRKLQWVLCNDALKYYRYQCPWCYVKSSEKYQ</sequence>
<comment type="subcellular location">
    <subcellularLocation>
        <location evidence="1">Nucleus</location>
        <location evidence="1">Nucleolus</location>
    </subcellularLocation>
</comment>
<dbReference type="GO" id="GO:0000462">
    <property type="term" value="P:maturation of SSU-rRNA from tricistronic rRNA transcript (SSU-rRNA, 5.8S rRNA, LSU-rRNA)"/>
    <property type="evidence" value="ECO:0007669"/>
    <property type="project" value="InterPro"/>
</dbReference>
<dbReference type="GO" id="GO:0030688">
    <property type="term" value="C:preribosome, small subunit precursor"/>
    <property type="evidence" value="ECO:0007669"/>
    <property type="project" value="InterPro"/>
</dbReference>
<name>A0A2N5ST34_9BASI</name>